<name>A0A6B0TV99_IXORI</name>
<protein>
    <submittedName>
        <fullName evidence="1">Putative secreted protein</fullName>
    </submittedName>
</protein>
<sequence>MLLNVTLMLVLITLLYSYVLNVVKTFCTQQYRCMFNLNVTLTLRTYLKRCVFYLNVAVTFTPNTKRYLNLHNKKLMLL</sequence>
<reference evidence="1" key="1">
    <citation type="submission" date="2019-12" db="EMBL/GenBank/DDBJ databases">
        <title>An insight into the sialome of adult female Ixodes ricinus ticks feeding for 6 days.</title>
        <authorList>
            <person name="Perner J."/>
            <person name="Ribeiro J.M.C."/>
        </authorList>
    </citation>
    <scope>NUCLEOTIDE SEQUENCE</scope>
    <source>
        <strain evidence="1">Semi-engorged</strain>
        <tissue evidence="1">Salivary glands</tissue>
    </source>
</reference>
<evidence type="ECO:0000313" key="1">
    <source>
        <dbReference type="EMBL" id="MXU83999.1"/>
    </source>
</evidence>
<accession>A0A6B0TV99</accession>
<dbReference type="EMBL" id="GIFC01001916">
    <property type="protein sequence ID" value="MXU83999.1"/>
    <property type="molecule type" value="Transcribed_RNA"/>
</dbReference>
<organism evidence="1">
    <name type="scientific">Ixodes ricinus</name>
    <name type="common">Common tick</name>
    <name type="synonym">Acarus ricinus</name>
    <dbReference type="NCBI Taxonomy" id="34613"/>
    <lineage>
        <taxon>Eukaryota</taxon>
        <taxon>Metazoa</taxon>
        <taxon>Ecdysozoa</taxon>
        <taxon>Arthropoda</taxon>
        <taxon>Chelicerata</taxon>
        <taxon>Arachnida</taxon>
        <taxon>Acari</taxon>
        <taxon>Parasitiformes</taxon>
        <taxon>Ixodida</taxon>
        <taxon>Ixodoidea</taxon>
        <taxon>Ixodidae</taxon>
        <taxon>Ixodinae</taxon>
        <taxon>Ixodes</taxon>
    </lineage>
</organism>
<dbReference type="AlphaFoldDB" id="A0A6B0TV99"/>
<proteinExistence type="predicted"/>